<evidence type="ECO:0000313" key="2">
    <source>
        <dbReference type="EMBL" id="GAT59239.1"/>
    </source>
</evidence>
<protein>
    <submittedName>
        <fullName evidence="2">Uncharacterized protein</fullName>
    </submittedName>
</protein>
<feature type="region of interest" description="Disordered" evidence="1">
    <location>
        <begin position="93"/>
        <end position="113"/>
    </location>
</feature>
<evidence type="ECO:0000256" key="1">
    <source>
        <dbReference type="SAM" id="MobiDB-lite"/>
    </source>
</evidence>
<accession>A0ABQ0M7G7</accession>
<feature type="compositionally biased region" description="Basic and acidic residues" evidence="1">
    <location>
        <begin position="96"/>
        <end position="113"/>
    </location>
</feature>
<dbReference type="EMBL" id="DF849830">
    <property type="protein sequence ID" value="GAT59239.1"/>
    <property type="molecule type" value="Genomic_DNA"/>
</dbReference>
<sequence length="113" mass="12638">MDEENESGEGSECRVGDDGERDEAHLQVVCRPNRAPKMQRVGSGPDLKRAGVSEAGIERRVRCGFEDAQCNESVIENPSELCSVERARRGYTAKTGKQDRRQLRRRGGFEGRD</sequence>
<dbReference type="Proteomes" id="UP000815677">
    <property type="component" value="Unassembled WGS sequence"/>
</dbReference>
<evidence type="ECO:0000313" key="3">
    <source>
        <dbReference type="Proteomes" id="UP000815677"/>
    </source>
</evidence>
<name>A0ABQ0M7G7_MYCCL</name>
<gene>
    <name evidence="2" type="ORF">MCHLO_15560</name>
</gene>
<organism evidence="2 3">
    <name type="scientific">Mycena chlorophos</name>
    <name type="common">Agaric fungus</name>
    <name type="synonym">Agaricus chlorophos</name>
    <dbReference type="NCBI Taxonomy" id="658473"/>
    <lineage>
        <taxon>Eukaryota</taxon>
        <taxon>Fungi</taxon>
        <taxon>Dikarya</taxon>
        <taxon>Basidiomycota</taxon>
        <taxon>Agaricomycotina</taxon>
        <taxon>Agaricomycetes</taxon>
        <taxon>Agaricomycetidae</taxon>
        <taxon>Agaricales</taxon>
        <taxon>Marasmiineae</taxon>
        <taxon>Mycenaceae</taxon>
        <taxon>Mycena</taxon>
    </lineage>
</organism>
<proteinExistence type="predicted"/>
<feature type="compositionally biased region" description="Basic and acidic residues" evidence="1">
    <location>
        <begin position="11"/>
        <end position="20"/>
    </location>
</feature>
<reference evidence="2" key="1">
    <citation type="submission" date="2014-09" db="EMBL/GenBank/DDBJ databases">
        <title>Genome sequence of the luminous mushroom Mycena chlorophos for searching fungal bioluminescence genes.</title>
        <authorList>
            <person name="Tanaka Y."/>
            <person name="Kasuga D."/>
            <person name="Oba Y."/>
            <person name="Hase S."/>
            <person name="Sato K."/>
            <person name="Oba Y."/>
            <person name="Sakakibara Y."/>
        </authorList>
    </citation>
    <scope>NUCLEOTIDE SEQUENCE</scope>
</reference>
<keyword evidence="3" id="KW-1185">Reference proteome</keyword>
<feature type="region of interest" description="Disordered" evidence="1">
    <location>
        <begin position="1"/>
        <end position="20"/>
    </location>
</feature>